<reference evidence="2" key="1">
    <citation type="journal article" date="2019" name="Int. J. Syst. Evol. Microbiol.">
        <title>The Global Catalogue of Microorganisms (GCM) 10K type strain sequencing project: providing services to taxonomists for standard genome sequencing and annotation.</title>
        <authorList>
            <consortium name="The Broad Institute Genomics Platform"/>
            <consortium name="The Broad Institute Genome Sequencing Center for Infectious Disease"/>
            <person name="Wu L."/>
            <person name="Ma J."/>
        </authorList>
    </citation>
    <scope>NUCLEOTIDE SEQUENCE [LARGE SCALE GENOMIC DNA]</scope>
    <source>
        <strain evidence="2">CGMCC 1.12966</strain>
    </source>
</reference>
<evidence type="ECO:0008006" key="3">
    <source>
        <dbReference type="Google" id="ProtNLM"/>
    </source>
</evidence>
<comment type="caution">
    <text evidence="1">The sequence shown here is derived from an EMBL/GenBank/DDBJ whole genome shotgun (WGS) entry which is preliminary data.</text>
</comment>
<dbReference type="RefSeq" id="WP_189625039.1">
    <property type="nucleotide sequence ID" value="NZ_BNAF01000002.1"/>
</dbReference>
<dbReference type="EMBL" id="BNAF01000002">
    <property type="protein sequence ID" value="GHE23531.1"/>
    <property type="molecule type" value="Genomic_DNA"/>
</dbReference>
<gene>
    <name evidence="1" type="ORF">GCM10017764_04990</name>
</gene>
<keyword evidence="2" id="KW-1185">Reference proteome</keyword>
<protein>
    <recommendedName>
        <fullName evidence="3">Glycosyltransferase subfamily 4-like N-terminal domain-containing protein</fullName>
    </recommendedName>
</protein>
<evidence type="ECO:0000313" key="2">
    <source>
        <dbReference type="Proteomes" id="UP000620550"/>
    </source>
</evidence>
<accession>A0ABQ3HQI0</accession>
<dbReference type="Proteomes" id="UP000620550">
    <property type="component" value="Unassembled WGS sequence"/>
</dbReference>
<proteinExistence type="predicted"/>
<sequence>MENVACVLIPTDFSVYSLRIVLDFMEKRTDRKVELVLACGYDIGDSITSLLGITKEDHLARLESADFIKGCEMIRSRFKNNLVGMYCDLLISRNSRYLRNYFKGSRVTHIVLPEGYTFASKERNVFDITELLKEHVYHIGVATIPVSLEKQVVEGIDSMDSFFFRKDWRVSYE</sequence>
<evidence type="ECO:0000313" key="1">
    <source>
        <dbReference type="EMBL" id="GHE23531.1"/>
    </source>
</evidence>
<name>A0ABQ3HQI0_9SPHI</name>
<organism evidence="1 2">
    <name type="scientific">Sphingobacterium griseoflavum</name>
    <dbReference type="NCBI Taxonomy" id="1474952"/>
    <lineage>
        <taxon>Bacteria</taxon>
        <taxon>Pseudomonadati</taxon>
        <taxon>Bacteroidota</taxon>
        <taxon>Sphingobacteriia</taxon>
        <taxon>Sphingobacteriales</taxon>
        <taxon>Sphingobacteriaceae</taxon>
        <taxon>Sphingobacterium</taxon>
    </lineage>
</organism>